<dbReference type="InterPro" id="IPR004090">
    <property type="entry name" value="Chemotax_Me-accpt_rcpt"/>
</dbReference>
<dbReference type="SUPFAM" id="SSF58104">
    <property type="entry name" value="Methyl-accepting chemotaxis protein (MCP) signaling domain"/>
    <property type="match status" value="1"/>
</dbReference>
<dbReference type="EMBL" id="JAWIIV010000051">
    <property type="protein sequence ID" value="MEC4723374.1"/>
    <property type="molecule type" value="Genomic_DNA"/>
</dbReference>
<gene>
    <name evidence="7" type="ORF">RY831_29940</name>
</gene>
<dbReference type="InterPro" id="IPR004089">
    <property type="entry name" value="MCPsignal_dom"/>
</dbReference>
<dbReference type="CDD" id="cd11386">
    <property type="entry name" value="MCP_signal"/>
    <property type="match status" value="1"/>
</dbReference>
<evidence type="ECO:0000256" key="1">
    <source>
        <dbReference type="ARBA" id="ARBA00022481"/>
    </source>
</evidence>
<organism evidence="7 8">
    <name type="scientific">Noviherbaspirillum album</name>
    <dbReference type="NCBI Taxonomy" id="3080276"/>
    <lineage>
        <taxon>Bacteria</taxon>
        <taxon>Pseudomonadati</taxon>
        <taxon>Pseudomonadota</taxon>
        <taxon>Betaproteobacteria</taxon>
        <taxon>Burkholderiales</taxon>
        <taxon>Oxalobacteraceae</taxon>
        <taxon>Noviherbaspirillum</taxon>
    </lineage>
</organism>
<evidence type="ECO:0000313" key="7">
    <source>
        <dbReference type="EMBL" id="MEC4723374.1"/>
    </source>
</evidence>
<feature type="transmembrane region" description="Helical" evidence="4">
    <location>
        <begin position="182"/>
        <end position="204"/>
    </location>
</feature>
<comment type="similarity">
    <text evidence="2">Belongs to the methyl-accepting chemotaxis (MCP) protein family.</text>
</comment>
<evidence type="ECO:0000256" key="2">
    <source>
        <dbReference type="ARBA" id="ARBA00029447"/>
    </source>
</evidence>
<evidence type="ECO:0000259" key="6">
    <source>
        <dbReference type="PROSITE" id="PS50885"/>
    </source>
</evidence>
<keyword evidence="1" id="KW-0488">Methylation</keyword>
<dbReference type="PRINTS" id="PR00260">
    <property type="entry name" value="CHEMTRNSDUCR"/>
</dbReference>
<dbReference type="PROSITE" id="PS50885">
    <property type="entry name" value="HAMP"/>
    <property type="match status" value="1"/>
</dbReference>
<proteinExistence type="inferred from homology"/>
<comment type="caution">
    <text evidence="7">The sequence shown here is derived from an EMBL/GenBank/DDBJ whole genome shotgun (WGS) entry which is preliminary data.</text>
</comment>
<dbReference type="Gene3D" id="1.10.287.950">
    <property type="entry name" value="Methyl-accepting chemotaxis protein"/>
    <property type="match status" value="1"/>
</dbReference>
<dbReference type="PANTHER" id="PTHR43531:SF14">
    <property type="entry name" value="METHYL-ACCEPTING CHEMOTAXIS PROTEIN I-RELATED"/>
    <property type="match status" value="1"/>
</dbReference>
<accession>A0ABU6JJY0</accession>
<reference evidence="7 8" key="1">
    <citation type="submission" date="2023-10" db="EMBL/GenBank/DDBJ databases">
        <title>Noviherbaspirillum sp. CPCC 100848 genome assembly.</title>
        <authorList>
            <person name="Li X.Y."/>
            <person name="Fang X.M."/>
        </authorList>
    </citation>
    <scope>NUCLEOTIDE SEQUENCE [LARGE SCALE GENOMIC DNA]</scope>
    <source>
        <strain evidence="7 8">CPCC 100848</strain>
    </source>
</reference>
<dbReference type="SMART" id="SM00304">
    <property type="entry name" value="HAMP"/>
    <property type="match status" value="1"/>
</dbReference>
<dbReference type="Proteomes" id="UP001352263">
    <property type="component" value="Unassembled WGS sequence"/>
</dbReference>
<keyword evidence="4" id="KW-0472">Membrane</keyword>
<name>A0ABU6JJY0_9BURK</name>
<protein>
    <submittedName>
        <fullName evidence="7">Methyl-accepting chemotaxis protein</fullName>
    </submittedName>
</protein>
<evidence type="ECO:0000259" key="5">
    <source>
        <dbReference type="PROSITE" id="PS50111"/>
    </source>
</evidence>
<evidence type="ECO:0000313" key="8">
    <source>
        <dbReference type="Proteomes" id="UP001352263"/>
    </source>
</evidence>
<feature type="domain" description="Methyl-accepting transducer" evidence="5">
    <location>
        <begin position="263"/>
        <end position="492"/>
    </location>
</feature>
<keyword evidence="3" id="KW-0807">Transducer</keyword>
<keyword evidence="4" id="KW-0812">Transmembrane</keyword>
<dbReference type="InterPro" id="IPR003660">
    <property type="entry name" value="HAMP_dom"/>
</dbReference>
<dbReference type="InterPro" id="IPR051310">
    <property type="entry name" value="MCP_chemotaxis"/>
</dbReference>
<sequence>MKLSRKLPLAFAAVAFLIAFAGLFGVYKLNRSLNIYSQEIKTDFAAQQAVAVMHLDFKTQVQEWKNVLLRGKDPQQLDKYWSSFQKHEDKVRKSAMKLQSILASGEARDIVQQFAQAHAKMGEGYRKGFEDFKAAGFDAAAGDAAVKGMDRAPSELLTAATGKIDAVSQEKVTQAEKGSRDAIVISLVLMGVGFASAAIAGVLISRAVTRPLHHVVDMARHIASGDLTHEIMVNTHDESGQMLQALKDMNASLASTVAQVRLASDAISTASTQIASGNLDLSSRTEQQYGALQETAASMEEQTAAIRRNVENAHQANQLAESASDVATKGGQAVAKVVTTMGLIEQSAKRIFDIIGVIDGIAFQTNILALNAAVEAARAGEQGRGFAVVASEVRTLAQRSAAAAKEIKGLIEESVQNVDVGSHLVGEAGETMEQVVQSIRQVAEIMREITEATAEQSRGIENVNKAIFEMDRVTHQNASLVEEAASAASSLQDQAIQLSQAVGIFKVSNRN</sequence>
<feature type="domain" description="HAMP" evidence="6">
    <location>
        <begin position="206"/>
        <end position="258"/>
    </location>
</feature>
<dbReference type="Pfam" id="PF00015">
    <property type="entry name" value="MCPsignal"/>
    <property type="match status" value="1"/>
</dbReference>
<evidence type="ECO:0000256" key="4">
    <source>
        <dbReference type="SAM" id="Phobius"/>
    </source>
</evidence>
<keyword evidence="8" id="KW-1185">Reference proteome</keyword>
<dbReference type="CDD" id="cd06225">
    <property type="entry name" value="HAMP"/>
    <property type="match status" value="1"/>
</dbReference>
<dbReference type="Pfam" id="PF00672">
    <property type="entry name" value="HAMP"/>
    <property type="match status" value="1"/>
</dbReference>
<evidence type="ECO:0000256" key="3">
    <source>
        <dbReference type="PROSITE-ProRule" id="PRU00284"/>
    </source>
</evidence>
<dbReference type="PANTHER" id="PTHR43531">
    <property type="entry name" value="PROTEIN ICFG"/>
    <property type="match status" value="1"/>
</dbReference>
<dbReference type="PROSITE" id="PS50111">
    <property type="entry name" value="CHEMOTAXIS_TRANSDUC_2"/>
    <property type="match status" value="1"/>
</dbReference>
<dbReference type="RefSeq" id="WP_326509995.1">
    <property type="nucleotide sequence ID" value="NZ_JAWIIV010000051.1"/>
</dbReference>
<dbReference type="SMART" id="SM00283">
    <property type="entry name" value="MA"/>
    <property type="match status" value="1"/>
</dbReference>
<keyword evidence="4" id="KW-1133">Transmembrane helix</keyword>